<dbReference type="PANTHER" id="PTHR42781:SF4">
    <property type="entry name" value="SPERMIDINE_PUTRESCINE IMPORT ATP-BINDING PROTEIN POTA"/>
    <property type="match status" value="1"/>
</dbReference>
<dbReference type="SUPFAM" id="SSF52540">
    <property type="entry name" value="P-loop containing nucleoside triphosphate hydrolases"/>
    <property type="match status" value="1"/>
</dbReference>
<keyword evidence="2" id="KW-0547">Nucleotide-binding</keyword>
<dbReference type="InterPro" id="IPR003439">
    <property type="entry name" value="ABC_transporter-like_ATP-bd"/>
</dbReference>
<dbReference type="SMART" id="SM00382">
    <property type="entry name" value="AAA"/>
    <property type="match status" value="1"/>
</dbReference>
<keyword evidence="3 6" id="KW-0067">ATP-binding</keyword>
<protein>
    <submittedName>
        <fullName evidence="6">ABC transporter ATP-binding protein</fullName>
    </submittedName>
</protein>
<dbReference type="RefSeq" id="WP_167983506.1">
    <property type="nucleotide sequence ID" value="NZ_JAATEJ010000010.1"/>
</dbReference>
<evidence type="ECO:0000256" key="3">
    <source>
        <dbReference type="ARBA" id="ARBA00022840"/>
    </source>
</evidence>
<gene>
    <name evidence="6" type="ORF">HCN08_14720</name>
</gene>
<evidence type="ECO:0000259" key="5">
    <source>
        <dbReference type="PROSITE" id="PS50893"/>
    </source>
</evidence>
<dbReference type="InterPro" id="IPR050093">
    <property type="entry name" value="ABC_SmlMolc_Importer"/>
</dbReference>
<dbReference type="InterPro" id="IPR003593">
    <property type="entry name" value="AAA+_ATPase"/>
</dbReference>
<dbReference type="Proteomes" id="UP000734511">
    <property type="component" value="Unassembled WGS sequence"/>
</dbReference>
<dbReference type="InterPro" id="IPR027417">
    <property type="entry name" value="P-loop_NTPase"/>
</dbReference>
<dbReference type="PROSITE" id="PS50893">
    <property type="entry name" value="ABC_TRANSPORTER_2"/>
    <property type="match status" value="1"/>
</dbReference>
<dbReference type="Pfam" id="PF00005">
    <property type="entry name" value="ABC_tran"/>
    <property type="match status" value="1"/>
</dbReference>
<organism evidence="6 7">
    <name type="scientific">Actinacidiphila epipremni</name>
    <dbReference type="NCBI Taxonomy" id="2053013"/>
    <lineage>
        <taxon>Bacteria</taxon>
        <taxon>Bacillati</taxon>
        <taxon>Actinomycetota</taxon>
        <taxon>Actinomycetes</taxon>
        <taxon>Kitasatosporales</taxon>
        <taxon>Streptomycetaceae</taxon>
        <taxon>Actinacidiphila</taxon>
    </lineage>
</organism>
<dbReference type="Gene3D" id="2.40.50.100">
    <property type="match status" value="1"/>
</dbReference>
<dbReference type="InterPro" id="IPR013611">
    <property type="entry name" value="Transp-assoc_OB_typ2"/>
</dbReference>
<dbReference type="PROSITE" id="PS00211">
    <property type="entry name" value="ABC_TRANSPORTER_1"/>
    <property type="match status" value="1"/>
</dbReference>
<comment type="caution">
    <text evidence="6">The sequence shown here is derived from an EMBL/GenBank/DDBJ whole genome shotgun (WGS) entry which is preliminary data.</text>
</comment>
<dbReference type="EMBL" id="JAATEJ010000010">
    <property type="protein sequence ID" value="NJP44637.1"/>
    <property type="molecule type" value="Genomic_DNA"/>
</dbReference>
<evidence type="ECO:0000256" key="1">
    <source>
        <dbReference type="ARBA" id="ARBA00022448"/>
    </source>
</evidence>
<keyword evidence="7" id="KW-1185">Reference proteome</keyword>
<feature type="compositionally biased region" description="Low complexity" evidence="4">
    <location>
        <begin position="288"/>
        <end position="309"/>
    </location>
</feature>
<evidence type="ECO:0000313" key="7">
    <source>
        <dbReference type="Proteomes" id="UP000734511"/>
    </source>
</evidence>
<dbReference type="Pfam" id="PF08402">
    <property type="entry name" value="TOBE_2"/>
    <property type="match status" value="1"/>
</dbReference>
<feature type="region of interest" description="Disordered" evidence="4">
    <location>
        <begin position="287"/>
        <end position="309"/>
    </location>
</feature>
<evidence type="ECO:0000256" key="4">
    <source>
        <dbReference type="SAM" id="MobiDB-lite"/>
    </source>
</evidence>
<evidence type="ECO:0000256" key="2">
    <source>
        <dbReference type="ARBA" id="ARBA00022741"/>
    </source>
</evidence>
<reference evidence="6 7" key="1">
    <citation type="submission" date="2020-03" db="EMBL/GenBank/DDBJ databases">
        <title>WGS of actinomycetes isolated from Thailand.</title>
        <authorList>
            <person name="Thawai C."/>
        </authorList>
    </citation>
    <scope>NUCLEOTIDE SEQUENCE [LARGE SCALE GENOMIC DNA]</scope>
    <source>
        <strain evidence="6 7">PRB2-1</strain>
    </source>
</reference>
<sequence>MDDPRGSRATRPAIDMRRISKRFQRVSGSTTVAIDEVSLSVAPGELVAVVGPSGCGKTTLLRCLAGLERPDEGEIHIDGKAVFDSARRKFTPPERREIGMMFQSYALWPHMTVAQNVGYPLRCRGVSGRQTAARVSAILATVGLAGLENEPPNRLSGGQQQRVALARSLVAEPSVVLFDEPLSNVDARVREELRLELVQIHTKLGFSGLYVTHDQEDAMEVCDRLVVLKGGRIEQIGTPAEVYRAPRTTYVAEFVGMVNRVGVSAAAYEGSSVLLTSDLGRLVAAEQPATDAADPATDTTTGAASGSADGELTALIRPEHVRLAAGQAPPEGAANSWPGTVAFSLFRGSWMQYLVRIGDVELSVLSADHSLRPGTAVVVSVAPEHVMVRSAR</sequence>
<evidence type="ECO:0000313" key="6">
    <source>
        <dbReference type="EMBL" id="NJP44637.1"/>
    </source>
</evidence>
<dbReference type="InterPro" id="IPR008995">
    <property type="entry name" value="Mo/tungstate-bd_C_term_dom"/>
</dbReference>
<proteinExistence type="predicted"/>
<dbReference type="SUPFAM" id="SSF50331">
    <property type="entry name" value="MOP-like"/>
    <property type="match status" value="1"/>
</dbReference>
<accession>A0ABX0ZQ05</accession>
<dbReference type="InterPro" id="IPR017871">
    <property type="entry name" value="ABC_transporter-like_CS"/>
</dbReference>
<dbReference type="GO" id="GO:0005524">
    <property type="term" value="F:ATP binding"/>
    <property type="evidence" value="ECO:0007669"/>
    <property type="project" value="UniProtKB-KW"/>
</dbReference>
<dbReference type="PANTHER" id="PTHR42781">
    <property type="entry name" value="SPERMIDINE/PUTRESCINE IMPORT ATP-BINDING PROTEIN POTA"/>
    <property type="match status" value="1"/>
</dbReference>
<dbReference type="Gene3D" id="3.40.50.300">
    <property type="entry name" value="P-loop containing nucleotide triphosphate hydrolases"/>
    <property type="match status" value="1"/>
</dbReference>
<feature type="domain" description="ABC transporter" evidence="5">
    <location>
        <begin position="14"/>
        <end position="255"/>
    </location>
</feature>
<name>A0ABX0ZQ05_9ACTN</name>
<keyword evidence="1" id="KW-0813">Transport</keyword>